<evidence type="ECO:0000256" key="9">
    <source>
        <dbReference type="ARBA" id="ARBA00047928"/>
    </source>
</evidence>
<gene>
    <name evidence="14" type="ORF">Nepgr_031151</name>
</gene>
<dbReference type="SMART" id="SM00856">
    <property type="entry name" value="PMEI"/>
    <property type="match status" value="1"/>
</dbReference>
<evidence type="ECO:0000256" key="5">
    <source>
        <dbReference type="ARBA" id="ARBA00022801"/>
    </source>
</evidence>
<dbReference type="GO" id="GO:0045490">
    <property type="term" value="P:pectin catabolic process"/>
    <property type="evidence" value="ECO:0007669"/>
    <property type="project" value="UniProtKB-UniRule"/>
</dbReference>
<dbReference type="PANTHER" id="PTHR31707">
    <property type="entry name" value="PECTINESTERASE"/>
    <property type="match status" value="1"/>
</dbReference>
<keyword evidence="5 12" id="KW-0378">Hydrolase</keyword>
<dbReference type="FunFam" id="2.160.20.10:FF:000001">
    <property type="entry name" value="Pectinesterase"/>
    <property type="match status" value="1"/>
</dbReference>
<dbReference type="NCBIfam" id="TIGR01614">
    <property type="entry name" value="PME_inhib"/>
    <property type="match status" value="1"/>
</dbReference>
<dbReference type="InterPro" id="IPR006501">
    <property type="entry name" value="Pectinesterase_inhib_dom"/>
</dbReference>
<evidence type="ECO:0000256" key="11">
    <source>
        <dbReference type="PROSITE-ProRule" id="PRU10040"/>
    </source>
</evidence>
<comment type="similarity">
    <text evidence="2">In the N-terminal section; belongs to the PMEI family.</text>
</comment>
<dbReference type="PROSITE" id="PS00503">
    <property type="entry name" value="PECTINESTERASE_2"/>
    <property type="match status" value="1"/>
</dbReference>
<keyword evidence="8" id="KW-0325">Glycoprotein</keyword>
<evidence type="ECO:0000256" key="6">
    <source>
        <dbReference type="ARBA" id="ARBA00023085"/>
    </source>
</evidence>
<dbReference type="EMBL" id="BSYO01000036">
    <property type="protein sequence ID" value="GMH29308.1"/>
    <property type="molecule type" value="Genomic_DNA"/>
</dbReference>
<evidence type="ECO:0000256" key="4">
    <source>
        <dbReference type="ARBA" id="ARBA00013229"/>
    </source>
</evidence>
<evidence type="ECO:0000259" key="13">
    <source>
        <dbReference type="SMART" id="SM00856"/>
    </source>
</evidence>
<comment type="pathway">
    <text evidence="1 12">Glycan metabolism; pectin degradation; 2-dehydro-3-deoxy-D-gluconate from pectin: step 1/5.</text>
</comment>
<dbReference type="CDD" id="cd15798">
    <property type="entry name" value="PMEI-like_3"/>
    <property type="match status" value="1"/>
</dbReference>
<dbReference type="EC" id="3.1.1.11" evidence="4 12"/>
<dbReference type="GO" id="GO:0042545">
    <property type="term" value="P:cell wall modification"/>
    <property type="evidence" value="ECO:0007669"/>
    <property type="project" value="UniProtKB-UniRule"/>
</dbReference>
<comment type="similarity">
    <text evidence="3">In the C-terminal section; belongs to the pectinesterase family.</text>
</comment>
<comment type="function">
    <text evidence="10">Acts in the modification of cell walls via demethylesterification of cell wall pectin.</text>
</comment>
<dbReference type="Pfam" id="PF01095">
    <property type="entry name" value="Pectinesterase"/>
    <property type="match status" value="1"/>
</dbReference>
<dbReference type="InterPro" id="IPR011050">
    <property type="entry name" value="Pectin_lyase_fold/virulence"/>
</dbReference>
<dbReference type="InterPro" id="IPR012334">
    <property type="entry name" value="Pectin_lyas_fold"/>
</dbReference>
<accession>A0AAD3Y4W5</accession>
<evidence type="ECO:0000256" key="10">
    <source>
        <dbReference type="ARBA" id="ARBA00057335"/>
    </source>
</evidence>
<sequence>MSGFSTDKKKKIATLGASSLLLVTMVVAVTFGMRSTTTTHGGSAPPSEGEPKIATSNKAIEAICQPTHHREACINTLTSAGENVTDPKELVKIAFRVTKEEIASALNKSATIRAAANDPRAAQGLEICREVVEYSVHDLQRSVDSLAEFGAGRLAQFVEDLKVWVGGAITYQEVCFDAFENTTSDAGEKMRELLKTSRQLTENALTIITQATSILTQLDIQGLNLDFSRRLLSVPQAGELPAWLNDKRRHILQLPTAAIEPDVVVALDGSGKLKSIQQALHLVPKNNDKAFVIYIKAGVYHENVVVNKKMTNVVFIGDGPTKTKITGHKSFVDGIPTFKTATVDVIGDGFMAKDIGFENSAGATKHQAVALRAVADFSVFYNCQFDGYQDTLYAVRSRQFYRDCTISGTIDFIFGDALAIFQNCKMVIRKPLDNQQCMVTAQGRTVPDGPGAIILQNCTITADPAYSPVKTINKAFLGRPWKQYSRTIVVQSFIDDAIAAEGWTPWAGTFGLDTLFYSEYENRGPGAAQAKRVNWAGVKRLTPQQVEEFTPGKFYTSADAWIQSTGCPYYSDMVPQ</sequence>
<evidence type="ECO:0000313" key="14">
    <source>
        <dbReference type="EMBL" id="GMH29308.1"/>
    </source>
</evidence>
<keyword evidence="15" id="KW-1185">Reference proteome</keyword>
<organism evidence="14 15">
    <name type="scientific">Nepenthes gracilis</name>
    <name type="common">Slender pitcher plant</name>
    <dbReference type="NCBI Taxonomy" id="150966"/>
    <lineage>
        <taxon>Eukaryota</taxon>
        <taxon>Viridiplantae</taxon>
        <taxon>Streptophyta</taxon>
        <taxon>Embryophyta</taxon>
        <taxon>Tracheophyta</taxon>
        <taxon>Spermatophyta</taxon>
        <taxon>Magnoliopsida</taxon>
        <taxon>eudicotyledons</taxon>
        <taxon>Gunneridae</taxon>
        <taxon>Pentapetalae</taxon>
        <taxon>Caryophyllales</taxon>
        <taxon>Nepenthaceae</taxon>
        <taxon>Nepenthes</taxon>
    </lineage>
</organism>
<dbReference type="GO" id="GO:0004857">
    <property type="term" value="F:enzyme inhibitor activity"/>
    <property type="evidence" value="ECO:0007669"/>
    <property type="project" value="InterPro"/>
</dbReference>
<evidence type="ECO:0000256" key="3">
    <source>
        <dbReference type="ARBA" id="ARBA00007786"/>
    </source>
</evidence>
<feature type="domain" description="Pectinesterase inhibitor" evidence="13">
    <location>
        <begin position="55"/>
        <end position="207"/>
    </location>
</feature>
<evidence type="ECO:0000256" key="1">
    <source>
        <dbReference type="ARBA" id="ARBA00005184"/>
    </source>
</evidence>
<dbReference type="Pfam" id="PF04043">
    <property type="entry name" value="PMEI"/>
    <property type="match status" value="1"/>
</dbReference>
<evidence type="ECO:0000256" key="2">
    <source>
        <dbReference type="ARBA" id="ARBA00006027"/>
    </source>
</evidence>
<name>A0AAD3Y4W5_NEPGR</name>
<dbReference type="Proteomes" id="UP001279734">
    <property type="component" value="Unassembled WGS sequence"/>
</dbReference>
<keyword evidence="7" id="KW-1015">Disulfide bond</keyword>
<dbReference type="SUPFAM" id="SSF101148">
    <property type="entry name" value="Plant invertase/pectin methylesterase inhibitor"/>
    <property type="match status" value="1"/>
</dbReference>
<dbReference type="Gene3D" id="1.20.140.40">
    <property type="entry name" value="Invertase/pectin methylesterase inhibitor family protein"/>
    <property type="match status" value="1"/>
</dbReference>
<dbReference type="InterPro" id="IPR000070">
    <property type="entry name" value="Pectinesterase_cat"/>
</dbReference>
<dbReference type="AlphaFoldDB" id="A0AAD3Y4W5"/>
<evidence type="ECO:0000313" key="15">
    <source>
        <dbReference type="Proteomes" id="UP001279734"/>
    </source>
</evidence>
<evidence type="ECO:0000256" key="8">
    <source>
        <dbReference type="ARBA" id="ARBA00023180"/>
    </source>
</evidence>
<protein>
    <recommendedName>
        <fullName evidence="4 12">Pectinesterase</fullName>
        <ecNumber evidence="4 12">3.1.1.11</ecNumber>
    </recommendedName>
</protein>
<evidence type="ECO:0000256" key="12">
    <source>
        <dbReference type="RuleBase" id="RU000589"/>
    </source>
</evidence>
<comment type="caution">
    <text evidence="14">The sequence shown here is derived from an EMBL/GenBank/DDBJ whole genome shotgun (WGS) entry which is preliminary data.</text>
</comment>
<dbReference type="InterPro" id="IPR033131">
    <property type="entry name" value="Pectinesterase_Asp_AS"/>
</dbReference>
<dbReference type="Gene3D" id="2.160.20.10">
    <property type="entry name" value="Single-stranded right-handed beta-helix, Pectin lyase-like"/>
    <property type="match status" value="1"/>
</dbReference>
<dbReference type="SUPFAM" id="SSF51126">
    <property type="entry name" value="Pectin lyase-like"/>
    <property type="match status" value="1"/>
</dbReference>
<feature type="active site" evidence="11">
    <location>
        <position position="411"/>
    </location>
</feature>
<reference evidence="14" key="1">
    <citation type="submission" date="2023-05" db="EMBL/GenBank/DDBJ databases">
        <title>Nepenthes gracilis genome sequencing.</title>
        <authorList>
            <person name="Fukushima K."/>
        </authorList>
    </citation>
    <scope>NUCLEOTIDE SEQUENCE</scope>
    <source>
        <strain evidence="14">SING2019-196</strain>
    </source>
</reference>
<dbReference type="GO" id="GO:0030599">
    <property type="term" value="F:pectinesterase activity"/>
    <property type="evidence" value="ECO:0007669"/>
    <property type="project" value="UniProtKB-UniRule"/>
</dbReference>
<dbReference type="FunFam" id="1.20.140.40:FF:000001">
    <property type="entry name" value="Pectinesterase"/>
    <property type="match status" value="1"/>
</dbReference>
<dbReference type="InterPro" id="IPR035513">
    <property type="entry name" value="Invertase/methylesterase_inhib"/>
</dbReference>
<keyword evidence="6 12" id="KW-0063">Aspartyl esterase</keyword>
<comment type="catalytic activity">
    <reaction evidence="9 12">
        <text>[(1-&gt;4)-alpha-D-galacturonosyl methyl ester](n) + n H2O = [(1-&gt;4)-alpha-D-galacturonosyl](n) + n methanol + n H(+)</text>
        <dbReference type="Rhea" id="RHEA:22380"/>
        <dbReference type="Rhea" id="RHEA-COMP:14570"/>
        <dbReference type="Rhea" id="RHEA-COMP:14573"/>
        <dbReference type="ChEBI" id="CHEBI:15377"/>
        <dbReference type="ChEBI" id="CHEBI:15378"/>
        <dbReference type="ChEBI" id="CHEBI:17790"/>
        <dbReference type="ChEBI" id="CHEBI:140522"/>
        <dbReference type="ChEBI" id="CHEBI:140523"/>
        <dbReference type="EC" id="3.1.1.11"/>
    </reaction>
</comment>
<evidence type="ECO:0000256" key="7">
    <source>
        <dbReference type="ARBA" id="ARBA00023157"/>
    </source>
</evidence>
<proteinExistence type="inferred from homology"/>